<reference evidence="1" key="1">
    <citation type="submission" date="2022-07" db="EMBL/GenBank/DDBJ databases">
        <title>Phylogenomic reconstructions and comparative analyses of Kickxellomycotina fungi.</title>
        <authorList>
            <person name="Reynolds N.K."/>
            <person name="Stajich J.E."/>
            <person name="Barry K."/>
            <person name="Grigoriev I.V."/>
            <person name="Crous P."/>
            <person name="Smith M.E."/>
        </authorList>
    </citation>
    <scope>NUCLEOTIDE SEQUENCE</scope>
    <source>
        <strain evidence="1">BCRC 34780</strain>
    </source>
</reference>
<proteinExistence type="predicted"/>
<sequence length="3239" mass="352470">MKLPLLTIAAVAVLAVLLPLPLQLTGDGSFMHPVLAAVYIPGMVRWLLLHPLFVTPLAYYLVLRLAYLALGYPVRRFFLRFGLHVGRFRGSSFGRLGLTFRLRGNVAMAVEVDEIGVDIRTMRRLRMRLRTQWMKLKHRIWAAPAEHAYAEASVADEPSAQQPETAESASTTRTSTESCPPGPAPRRGAESSGSSGGALSKRLELYARGVRIYLYAAPSADRKDSDGGGPHWLYDGPGDSNAPPSQVAPPDELRGTETGGRVLDRETHELAARLAKKISAILRTYAYVASLFAQWVDISVSDISLKVARPGEMKLDRHGITVHVAKATLWAESARASRNANQSNAWTRTGIRNSLRGALDWFLGMWNVRPNDQEMGADGTRDEPATHERLHRLARVLRRRRSQKYLSTLALEATGIRLFAGIDSDQKHSNTRWELVKMLVMQDMVTGHDGSDSTVAHRRGPVATCQRCVVRNDVITTFWGLPKKVDQSIEFGATHVRAGVVSSLLEEIDHLRLDPGVSTTGRQTRGHRRQPDPLASAPADHKGGERAEADGAAAEAAEARRQVNRMLFLVHEVLSQLRLEHVGLALRVSELVVDLPLTADKGTLVVQAPGMLRWRQQNVDIEAGYMWSSISSARGSTVNASRMASEDHGTDDDQQGVWPEDVDGVFSSGFSRKTLRRPKDSTAFVRAALGSSQAIALRSPSMTSDPRAEELQPNTPGFRMGQCTLYGEMSAFLSEDLSQMPSPQPTVLVDVGRPELLLDLPTQLAFDEAGRWAAQTSARLRKGSWAHSASPTAGGAINHHLHALADLVLSDVKAQLIVERAAYVVLPQVASAAADSGQIALRMHHLECHLMWNLVGRRGGLSLMPAIKFRMTTSPIAARWERQSATAPHREILQAKRGIRAVGSVDLCIGPMADGRPRANIDATIDAGEVLATLREHEFRTWLAMQPLWLATRIIHAVPKEAKAQGSSAGEHSQPDGAPDTPLPPMPPPEERRKTLTATASVRFDNVWATVMACDSDEDVRSGIEHGMQISLARGTFAVRANGGSAESPHPFGLRGDAAVLTFSVECQRAQMFLLSAVPAGAARPETKQYSGIPAGFSQEALCGWLPDMVQEHITLVRPLLNFSRRKLEPHRARMIVELDAASISGVTSVDSVYRWAVVMHHVNYWRRRRKLARRMATRSEAPSPPDDLLVSIRGELVDLRGDLASPAFFDIDRGFAIEKTRASQKPPQLKLKVPQLCLDIEKTRDGTSGDLVVSARGPIATLYASSTPKGQTQRMGMHPFVCLDECRASLRFRRKGRSEELGSEQGVRANSTYNRIDVAFSRGAMAFGHRHNMAETIDGFTLMQKGCKRIARKSMATCLPPAPTVPSARAPTPRQLLAALGDPRTFTPPALRSPSKVKPLPTPKLRVPDDIPTIELHGPELTIMVHDDPFETALAQIYQVGLREQRERLSRLEAFEARASEIRRDLRSLKDVASASLQDVALATHGRRGVRRADAAGASADSPLQSSPSLAAAASDTNDYYSSDGDEGDDADSVEAEIHAAFQRLMRVESSEWIKAIRRKMVPPEEGGCERQPGGMRFDAIFEMPATDSAGYSEQLCGSPTAKPPYNYSPGVWTHPPVPLSRLVLAPVWITLDTPLPLLEFAKIESYLRYLDPATPHRLEWSTLMPMRLRIKGGDVRMQLRDFPFPVFQVPDSRGGGAVPASYAELNGGVEVSGSLIVAERVAHERSLRSVFIPIGPRARDSDVDLPHVGWYMAKSLQFPRIFTALSIMMFSAPPTVGDGSQAHLPPLPIMSTWGACYQPVISALMQRLESATSKSADVSPSLPWWDKVRSRLHVKCRMAVIEVSPPAAECGASTGSEPGQMFCLALDGRDPYQVARRPGSYLFTMRGGVRMCVNEGAPSKELWDVHSGRGVYTVPTEADAPVASATLSELMQLRCDEFLMGVPIIVDRKAGPPKPTDLFAGGANGTMRYTFITRDLDQLYYKVLLHFAGGVRMGIGLSAYIPPDTTGLRHNHWEVQPIAPESARAMSVLGISDAYAGYRSTRLHASVTFLCPFTSTEGAAPRPFAELYLARTEDHELRLRGPTERVLQKLPDNWSVFDVDSLVSPMHSLFTDAPGSPDLFFVPFTQQPDDASTRSTPAPPAETRVHKLPQCRISASAAVIHGVLAYLPLYVSRMMLPVRKGSLYPFTETSDNKIAKFLRSMRLVLDLKSVELAYSQRDYEVKELETRELNILEDVGPRLSPTPSDTSSHAPASGAKAEGMVRELKARVDSFSFNLLLEQTLVRIGVGSRGADDAAVADDGPRLRHGGLAKPEGEATALRWGVGDGSLEIDYLDVRLVQSSFLLPLFVSAEGLLRRCQPVNGLNFRLGSLSGISQADQSWISCASMRDLHELDISGAEFSSPDVVCVLWSPRLVYFTQRPELRQVDSQLDDILSSASALTGLAADLPASSPARAGPDPLDLRVATANLAGAGAGPAGHPLLQRNVSIQRGRAMSDLLDPGMLGRPGTSGSTGSETDSVASAVHRRNTSMPWTVDTQGTAAAAAAAQLGTPGPAALEGPGLSPEFGDPRTPVSAMSYKSSFHLLEIARQRRLTVSTSRNSVGRTLSPVQSPRRTGSEHDLVEMQRQGCFQVDPSAGQAARMAPTGPDPNVIMRDSRSTQASLLLKRKHMLGKAIGLEQAALAQLSCEFELAPGRHNEYYRERMLQHAEHIYELSARRKLINRCMAVLGVCADGAPAGMDACDPEDVDFDRDTQEVEKVLASLYRHRCLIYSGYLIWTTQVRDKLMRFLYVQDCLTAVEYYMSEAAAGVVRKATAPASSSGGGSDKKTSSPSHSNVSSSTRRGLLIPKLLRRMHSQDGASSASKGAQPSSRTAHKKRQSPATATATAAAGSGYSNRFERGLSKIWDDFNRYQPYYSILVEFLNSQVSLRVDEGTSTRSAIAVAERVQLHRILLCDEDYAPGASGGGGGGDGSGGIAHSAPPTDETVVMARSMVELENVQVFTVNRDDFENRAAYFVDCTYGSSVEDSDTQPAALWPAWVPIELLLDQGTDKTRGIFDESDQQPEGGDGGSQSGDGSHQSGGPGAKYGSAWWLEDLSKYKRLMNRDSGLLVYDRANPLRIQGNADGDSGRGAQLAARVRARTATGDDTVDAAGTDGGMGDDGLGEASSSEEEEEEEDSSASDDGQIGDEHVSGSGHGMSHHANHIAVFLPELNLACTAEQYTTAYEIVTELLVFIDPEKAA</sequence>
<feature type="non-terminal residue" evidence="1">
    <location>
        <position position="3239"/>
    </location>
</feature>
<comment type="caution">
    <text evidence="1">The sequence shown here is derived from an EMBL/GenBank/DDBJ whole genome shotgun (WGS) entry which is preliminary data.</text>
</comment>
<organism evidence="1 2">
    <name type="scientific">Coemansia helicoidea</name>
    <dbReference type="NCBI Taxonomy" id="1286919"/>
    <lineage>
        <taxon>Eukaryota</taxon>
        <taxon>Fungi</taxon>
        <taxon>Fungi incertae sedis</taxon>
        <taxon>Zoopagomycota</taxon>
        <taxon>Kickxellomycotina</taxon>
        <taxon>Kickxellomycetes</taxon>
        <taxon>Kickxellales</taxon>
        <taxon>Kickxellaceae</taxon>
        <taxon>Coemansia</taxon>
    </lineage>
</organism>
<evidence type="ECO:0000313" key="2">
    <source>
        <dbReference type="Proteomes" id="UP001140087"/>
    </source>
</evidence>
<dbReference type="Proteomes" id="UP001140087">
    <property type="component" value="Unassembled WGS sequence"/>
</dbReference>
<accession>A0ACC1LED6</accession>
<keyword evidence="2" id="KW-1185">Reference proteome</keyword>
<gene>
    <name evidence="1" type="primary">FMP27_1</name>
    <name evidence="1" type="ORF">H4R21_000639</name>
</gene>
<dbReference type="EMBL" id="JANBUN010000091">
    <property type="protein sequence ID" value="KAJ2807033.1"/>
    <property type="molecule type" value="Genomic_DNA"/>
</dbReference>
<evidence type="ECO:0000313" key="1">
    <source>
        <dbReference type="EMBL" id="KAJ2807033.1"/>
    </source>
</evidence>
<protein>
    <submittedName>
        <fullName evidence="1">Protein SABRE</fullName>
    </submittedName>
</protein>
<name>A0ACC1LED6_9FUNG</name>